<evidence type="ECO:0000256" key="1">
    <source>
        <dbReference type="SAM" id="SignalP"/>
    </source>
</evidence>
<dbReference type="Proteomes" id="UP001237642">
    <property type="component" value="Unassembled WGS sequence"/>
</dbReference>
<feature type="signal peptide" evidence="1">
    <location>
        <begin position="1"/>
        <end position="35"/>
    </location>
</feature>
<dbReference type="AlphaFoldDB" id="A0AAD8IKG0"/>
<keyword evidence="1" id="KW-0732">Signal</keyword>
<evidence type="ECO:0000313" key="3">
    <source>
        <dbReference type="Proteomes" id="UP001237642"/>
    </source>
</evidence>
<name>A0AAD8IKG0_9APIA</name>
<protein>
    <submittedName>
        <fullName evidence="2">Uncharacterized protein</fullName>
    </submittedName>
</protein>
<reference evidence="2" key="2">
    <citation type="submission" date="2023-05" db="EMBL/GenBank/DDBJ databases">
        <authorList>
            <person name="Schelkunov M.I."/>
        </authorList>
    </citation>
    <scope>NUCLEOTIDE SEQUENCE</scope>
    <source>
        <strain evidence="2">Hsosn_3</strain>
        <tissue evidence="2">Leaf</tissue>
    </source>
</reference>
<accession>A0AAD8IKG0</accession>
<feature type="chain" id="PRO_5042176352" evidence="1">
    <location>
        <begin position="36"/>
        <end position="104"/>
    </location>
</feature>
<evidence type="ECO:0000313" key="2">
    <source>
        <dbReference type="EMBL" id="KAK1386561.1"/>
    </source>
</evidence>
<reference evidence="2" key="1">
    <citation type="submission" date="2023-02" db="EMBL/GenBank/DDBJ databases">
        <title>Genome of toxic invasive species Heracleum sosnowskyi carries increased number of genes despite the absence of recent whole-genome duplications.</title>
        <authorList>
            <person name="Schelkunov M."/>
            <person name="Shtratnikova V."/>
            <person name="Makarenko M."/>
            <person name="Klepikova A."/>
            <person name="Omelchenko D."/>
            <person name="Novikova G."/>
            <person name="Obukhova E."/>
            <person name="Bogdanov V."/>
            <person name="Penin A."/>
            <person name="Logacheva M."/>
        </authorList>
    </citation>
    <scope>NUCLEOTIDE SEQUENCE</scope>
    <source>
        <strain evidence="2">Hsosn_3</strain>
        <tissue evidence="2">Leaf</tissue>
    </source>
</reference>
<gene>
    <name evidence="2" type="ORF">POM88_014739</name>
</gene>
<comment type="caution">
    <text evidence="2">The sequence shown here is derived from an EMBL/GenBank/DDBJ whole genome shotgun (WGS) entry which is preliminary data.</text>
</comment>
<organism evidence="2 3">
    <name type="scientific">Heracleum sosnowskyi</name>
    <dbReference type="NCBI Taxonomy" id="360622"/>
    <lineage>
        <taxon>Eukaryota</taxon>
        <taxon>Viridiplantae</taxon>
        <taxon>Streptophyta</taxon>
        <taxon>Embryophyta</taxon>
        <taxon>Tracheophyta</taxon>
        <taxon>Spermatophyta</taxon>
        <taxon>Magnoliopsida</taxon>
        <taxon>eudicotyledons</taxon>
        <taxon>Gunneridae</taxon>
        <taxon>Pentapetalae</taxon>
        <taxon>asterids</taxon>
        <taxon>campanulids</taxon>
        <taxon>Apiales</taxon>
        <taxon>Apiaceae</taxon>
        <taxon>Apioideae</taxon>
        <taxon>apioid superclade</taxon>
        <taxon>Tordylieae</taxon>
        <taxon>Tordyliinae</taxon>
        <taxon>Heracleum</taxon>
    </lineage>
</organism>
<dbReference type="EMBL" id="JAUIZM010000004">
    <property type="protein sequence ID" value="KAK1386561.1"/>
    <property type="molecule type" value="Genomic_DNA"/>
</dbReference>
<proteinExistence type="predicted"/>
<sequence>MTWFYVYKKQMGMRKTMACLSLVVLMLCHAQIATSCTHKEDDKTLKFEAAAAAAAPADSKLTSSSININGGFFVKVSPCYKEGDDIYVADQRRIKTGANPLHNR</sequence>
<keyword evidence="3" id="KW-1185">Reference proteome</keyword>